<dbReference type="GO" id="GO:0055085">
    <property type="term" value="P:transmembrane transport"/>
    <property type="evidence" value="ECO:0007669"/>
    <property type="project" value="InterPro"/>
</dbReference>
<comment type="caution">
    <text evidence="9">The sequence shown here is derived from an EMBL/GenBank/DDBJ whole genome shotgun (WGS) entry which is preliminary data.</text>
</comment>
<proteinExistence type="inferred from homology"/>
<evidence type="ECO:0000313" key="9">
    <source>
        <dbReference type="EMBL" id="TNC35689.1"/>
    </source>
</evidence>
<keyword evidence="3" id="KW-1003">Cell membrane</keyword>
<dbReference type="EMBL" id="VDFR01000007">
    <property type="protein sequence ID" value="TNC51694.1"/>
    <property type="molecule type" value="Genomic_DNA"/>
</dbReference>
<dbReference type="GO" id="GO:0005886">
    <property type="term" value="C:plasma membrane"/>
    <property type="evidence" value="ECO:0007669"/>
    <property type="project" value="UniProtKB-SubCell"/>
</dbReference>
<dbReference type="AlphaFoldDB" id="A0A5C4MFV1"/>
<keyword evidence="6 7" id="KW-0472">Membrane</keyword>
<dbReference type="PANTHER" id="PTHR43744:SF12">
    <property type="entry name" value="ABC TRANSPORTER PERMEASE PROTEIN MG189-RELATED"/>
    <property type="match status" value="1"/>
</dbReference>
<reference evidence="9 11" key="1">
    <citation type="submission" date="2019-05" db="EMBL/GenBank/DDBJ databases">
        <title>Mumia sp. nov., isolated from the intestinal contents of plateau pika (Ochotona curzoniae) in the Qinghai-Tibet plateau of China.</title>
        <authorList>
            <person name="Tian Z."/>
        </authorList>
    </citation>
    <scope>NUCLEOTIDE SEQUENCE [LARGE SCALE GENOMIC DNA]</scope>
    <source>
        <strain evidence="11">527</strain>
        <strain evidence="9">Z527</strain>
    </source>
</reference>
<dbReference type="EMBL" id="VDFR01000144">
    <property type="protein sequence ID" value="TNC35689.1"/>
    <property type="molecule type" value="Genomic_DNA"/>
</dbReference>
<accession>A0A5C4MFV1</accession>
<keyword evidence="5 7" id="KW-1133">Transmembrane helix</keyword>
<comment type="similarity">
    <text evidence="7">Belongs to the binding-protein-dependent transport system permease family.</text>
</comment>
<feature type="transmembrane region" description="Helical" evidence="7">
    <location>
        <begin position="131"/>
        <end position="153"/>
    </location>
</feature>
<feature type="transmembrane region" description="Helical" evidence="7">
    <location>
        <begin position="12"/>
        <end position="35"/>
    </location>
</feature>
<dbReference type="RefSeq" id="WP_139105049.1">
    <property type="nucleotide sequence ID" value="NZ_VDFR01000007.1"/>
</dbReference>
<evidence type="ECO:0000256" key="7">
    <source>
        <dbReference type="RuleBase" id="RU363032"/>
    </source>
</evidence>
<dbReference type="PANTHER" id="PTHR43744">
    <property type="entry name" value="ABC TRANSPORTER PERMEASE PROTEIN MG189-RELATED-RELATED"/>
    <property type="match status" value="1"/>
</dbReference>
<evidence type="ECO:0000256" key="1">
    <source>
        <dbReference type="ARBA" id="ARBA00004651"/>
    </source>
</evidence>
<dbReference type="OrthoDB" id="61122at2"/>
<dbReference type="CDD" id="cd06261">
    <property type="entry name" value="TM_PBP2"/>
    <property type="match status" value="1"/>
</dbReference>
<dbReference type="Proteomes" id="UP000306740">
    <property type="component" value="Unassembled WGS sequence"/>
</dbReference>
<keyword evidence="4 7" id="KW-0812">Transmembrane</keyword>
<evidence type="ECO:0000259" key="8">
    <source>
        <dbReference type="PROSITE" id="PS50928"/>
    </source>
</evidence>
<keyword evidence="2 7" id="KW-0813">Transport</keyword>
<feature type="domain" description="ABC transmembrane type-1" evidence="8">
    <location>
        <begin position="62"/>
        <end position="254"/>
    </location>
</feature>
<feature type="transmembrane region" description="Helical" evidence="7">
    <location>
        <begin position="174"/>
        <end position="199"/>
    </location>
</feature>
<gene>
    <name evidence="10" type="ORF">FHE65_01475</name>
    <name evidence="9" type="ORF">FHE65_26875</name>
</gene>
<evidence type="ECO:0000256" key="6">
    <source>
        <dbReference type="ARBA" id="ARBA00023136"/>
    </source>
</evidence>
<evidence type="ECO:0000256" key="2">
    <source>
        <dbReference type="ARBA" id="ARBA00022448"/>
    </source>
</evidence>
<feature type="transmembrane region" description="Helical" evidence="7">
    <location>
        <begin position="235"/>
        <end position="254"/>
    </location>
</feature>
<dbReference type="PROSITE" id="PS50928">
    <property type="entry name" value="ABC_TM1"/>
    <property type="match status" value="1"/>
</dbReference>
<evidence type="ECO:0000313" key="11">
    <source>
        <dbReference type="Proteomes" id="UP000306740"/>
    </source>
</evidence>
<dbReference type="InterPro" id="IPR035906">
    <property type="entry name" value="MetI-like_sf"/>
</dbReference>
<evidence type="ECO:0000256" key="4">
    <source>
        <dbReference type="ARBA" id="ARBA00022692"/>
    </source>
</evidence>
<dbReference type="InterPro" id="IPR000515">
    <property type="entry name" value="MetI-like"/>
</dbReference>
<protein>
    <submittedName>
        <fullName evidence="9">Carbohydrate ABC transporter permease</fullName>
    </submittedName>
</protein>
<evidence type="ECO:0000256" key="5">
    <source>
        <dbReference type="ARBA" id="ARBA00022989"/>
    </source>
</evidence>
<dbReference type="Gene3D" id="1.10.3720.10">
    <property type="entry name" value="MetI-like"/>
    <property type="match status" value="1"/>
</dbReference>
<name>A0A5C4MFV1_9ACTN</name>
<feature type="transmembrane region" description="Helical" evidence="7">
    <location>
        <begin position="97"/>
        <end position="119"/>
    </location>
</feature>
<evidence type="ECO:0000256" key="3">
    <source>
        <dbReference type="ARBA" id="ARBA00022475"/>
    </source>
</evidence>
<dbReference type="SUPFAM" id="SSF161098">
    <property type="entry name" value="MetI-like"/>
    <property type="match status" value="1"/>
</dbReference>
<organism evidence="9 11">
    <name type="scientific">Mumia zhuanghuii</name>
    <dbReference type="NCBI Taxonomy" id="2585211"/>
    <lineage>
        <taxon>Bacteria</taxon>
        <taxon>Bacillati</taxon>
        <taxon>Actinomycetota</taxon>
        <taxon>Actinomycetes</taxon>
        <taxon>Propionibacteriales</taxon>
        <taxon>Nocardioidaceae</taxon>
        <taxon>Mumia</taxon>
    </lineage>
</organism>
<evidence type="ECO:0000313" key="10">
    <source>
        <dbReference type="EMBL" id="TNC51694.1"/>
    </source>
</evidence>
<feature type="transmembrane region" description="Helical" evidence="7">
    <location>
        <begin position="66"/>
        <end position="85"/>
    </location>
</feature>
<dbReference type="Pfam" id="PF00528">
    <property type="entry name" value="BPD_transp_1"/>
    <property type="match status" value="1"/>
</dbReference>
<comment type="subcellular location">
    <subcellularLocation>
        <location evidence="1 7">Cell membrane</location>
        <topology evidence="1 7">Multi-pass membrane protein</topology>
    </subcellularLocation>
</comment>
<sequence>MSTPRLERSVTIAVLIVGTLVALFPIAMIVASAFVSDNPNESGIVWSNLATAWDEGHFSTYMRSSVIVTVCVVVLATALSCLLGYAFGTMRFRGSSVLFYVLLLGLMVPNEAVVVPLYYQLRELGQTNTYQALILPQVAQSLAFGTFWMRAYFRGTSRDLVEAARLDGAGHFRVFWSILLPMGRPAVLTMVVLFSMWTWNEFLLPLVMIPSNEDLRTAPLGLTFFSGQYTGSPSLLAAAALIVALPMLVLYLLAQRHFIRGMTEGAVKG</sequence>